<sequence length="284" mass="32134">MKMVEMREELRWQLARFKSAEEWEATHPDAAFMHPFWGQPFSADIDETPVPPGFREVVVEPFDGTQDPHAHLQAYQTQMYISGGSDQLNCKLFPGALRGVAMQWMATLPPRSIQTFGQLAGSFISQFAANKAKKLEVADLFDLKQGREESLKSYLARFNNSTVRVDNPDQKFFVKAFQKGLRAGPFCDALALRKPSNMDEIHALEPDRNANDRATLLRDNVVGNAAKGLKRPAPSRHADDSKRHARPLSQSFTPLKEKRAQIMHEICHTSLLDFPRDVRGRSMV</sequence>
<evidence type="ECO:0000259" key="2">
    <source>
        <dbReference type="Pfam" id="PF03732"/>
    </source>
</evidence>
<dbReference type="InterPro" id="IPR005162">
    <property type="entry name" value="Retrotrans_gag_dom"/>
</dbReference>
<name>A0A371EIE8_MUCPR</name>
<protein>
    <recommendedName>
        <fullName evidence="2">Retrotransposon gag domain-containing protein</fullName>
    </recommendedName>
</protein>
<dbReference type="EMBL" id="QJKJ01013714">
    <property type="protein sequence ID" value="RDX65831.1"/>
    <property type="molecule type" value="Genomic_DNA"/>
</dbReference>
<reference evidence="3" key="1">
    <citation type="submission" date="2018-05" db="EMBL/GenBank/DDBJ databases">
        <title>Draft genome of Mucuna pruriens seed.</title>
        <authorList>
            <person name="Nnadi N.E."/>
            <person name="Vos R."/>
            <person name="Hasami M.H."/>
            <person name="Devisetty U.K."/>
            <person name="Aguiy J.C."/>
        </authorList>
    </citation>
    <scope>NUCLEOTIDE SEQUENCE [LARGE SCALE GENOMIC DNA]</scope>
    <source>
        <strain evidence="3">JCA_2017</strain>
    </source>
</reference>
<comment type="caution">
    <text evidence="3">The sequence shown here is derived from an EMBL/GenBank/DDBJ whole genome shotgun (WGS) entry which is preliminary data.</text>
</comment>
<feature type="non-terminal residue" evidence="3">
    <location>
        <position position="1"/>
    </location>
</feature>
<evidence type="ECO:0000313" key="3">
    <source>
        <dbReference type="EMBL" id="RDX65831.1"/>
    </source>
</evidence>
<proteinExistence type="predicted"/>
<evidence type="ECO:0000313" key="4">
    <source>
        <dbReference type="Proteomes" id="UP000257109"/>
    </source>
</evidence>
<organism evidence="3 4">
    <name type="scientific">Mucuna pruriens</name>
    <name type="common">Velvet bean</name>
    <name type="synonym">Dolichos pruriens</name>
    <dbReference type="NCBI Taxonomy" id="157652"/>
    <lineage>
        <taxon>Eukaryota</taxon>
        <taxon>Viridiplantae</taxon>
        <taxon>Streptophyta</taxon>
        <taxon>Embryophyta</taxon>
        <taxon>Tracheophyta</taxon>
        <taxon>Spermatophyta</taxon>
        <taxon>Magnoliopsida</taxon>
        <taxon>eudicotyledons</taxon>
        <taxon>Gunneridae</taxon>
        <taxon>Pentapetalae</taxon>
        <taxon>rosids</taxon>
        <taxon>fabids</taxon>
        <taxon>Fabales</taxon>
        <taxon>Fabaceae</taxon>
        <taxon>Papilionoideae</taxon>
        <taxon>50 kb inversion clade</taxon>
        <taxon>NPAAA clade</taxon>
        <taxon>indigoferoid/millettioid clade</taxon>
        <taxon>Phaseoleae</taxon>
        <taxon>Mucuna</taxon>
    </lineage>
</organism>
<dbReference type="Proteomes" id="UP000257109">
    <property type="component" value="Unassembled WGS sequence"/>
</dbReference>
<dbReference type="OrthoDB" id="1752139at2759"/>
<feature type="domain" description="Retrotransposon gag" evidence="2">
    <location>
        <begin position="91"/>
        <end position="182"/>
    </location>
</feature>
<evidence type="ECO:0000256" key="1">
    <source>
        <dbReference type="SAM" id="MobiDB-lite"/>
    </source>
</evidence>
<keyword evidence="4" id="KW-1185">Reference proteome</keyword>
<dbReference type="PANTHER" id="PTHR33223:SF10">
    <property type="entry name" value="AMINOTRANSFERASE-LIKE PLANT MOBILE DOMAIN-CONTAINING PROTEIN"/>
    <property type="match status" value="1"/>
</dbReference>
<feature type="region of interest" description="Disordered" evidence="1">
    <location>
        <begin position="223"/>
        <end position="255"/>
    </location>
</feature>
<gene>
    <name evidence="3" type="ORF">CR513_55474</name>
</gene>
<dbReference type="PANTHER" id="PTHR33223">
    <property type="entry name" value="CCHC-TYPE DOMAIN-CONTAINING PROTEIN"/>
    <property type="match status" value="1"/>
</dbReference>
<dbReference type="AlphaFoldDB" id="A0A371EIE8"/>
<dbReference type="Pfam" id="PF03732">
    <property type="entry name" value="Retrotrans_gag"/>
    <property type="match status" value="1"/>
</dbReference>
<accession>A0A371EIE8</accession>